<organism evidence="2 3">
    <name type="scientific">Balaenoptera acutorostrata</name>
    <name type="common">Common minke whale</name>
    <name type="synonym">Balaena rostrata</name>
    <dbReference type="NCBI Taxonomy" id="9767"/>
    <lineage>
        <taxon>Eukaryota</taxon>
        <taxon>Metazoa</taxon>
        <taxon>Chordata</taxon>
        <taxon>Craniata</taxon>
        <taxon>Vertebrata</taxon>
        <taxon>Euteleostomi</taxon>
        <taxon>Mammalia</taxon>
        <taxon>Eutheria</taxon>
        <taxon>Laurasiatheria</taxon>
        <taxon>Artiodactyla</taxon>
        <taxon>Whippomorpha</taxon>
        <taxon>Cetacea</taxon>
        <taxon>Mysticeti</taxon>
        <taxon>Balaenopteridae</taxon>
        <taxon>Balaenoptera</taxon>
    </lineage>
</organism>
<reference evidence="3" key="1">
    <citation type="submission" date="2025-08" db="UniProtKB">
        <authorList>
            <consortium name="RefSeq"/>
        </authorList>
    </citation>
    <scope>IDENTIFICATION</scope>
</reference>
<gene>
    <name evidence="3" type="primary">LOC130706627</name>
</gene>
<dbReference type="Proteomes" id="UP001652580">
    <property type="component" value="Unplaced"/>
</dbReference>
<dbReference type="GeneID" id="130706627"/>
<evidence type="ECO:0000256" key="1">
    <source>
        <dbReference type="SAM" id="MobiDB-lite"/>
    </source>
</evidence>
<accession>A0ABM3SZQ3</accession>
<keyword evidence="2" id="KW-1185">Reference proteome</keyword>
<name>A0ABM3SZQ3_BALAC</name>
<feature type="region of interest" description="Disordered" evidence="1">
    <location>
        <begin position="70"/>
        <end position="93"/>
    </location>
</feature>
<evidence type="ECO:0000313" key="3">
    <source>
        <dbReference type="RefSeq" id="XP_057395305.1"/>
    </source>
</evidence>
<protein>
    <submittedName>
        <fullName evidence="3">Uncharacterized protein LOC130706627</fullName>
    </submittedName>
</protein>
<evidence type="ECO:0000313" key="2">
    <source>
        <dbReference type="Proteomes" id="UP001652580"/>
    </source>
</evidence>
<feature type="region of interest" description="Disordered" evidence="1">
    <location>
        <begin position="150"/>
        <end position="178"/>
    </location>
</feature>
<dbReference type="RefSeq" id="XP_057395305.1">
    <property type="nucleotide sequence ID" value="XM_057539322.1"/>
</dbReference>
<sequence>MILLVILLCSGLILQITRLSHIYWWLNRRRSMPCLTLLFPTVTSKPSLHCATWPIENWWLSLDGRSIFQHSESRPGGQASERQENENGPSTGLLCKTPSGHSSFYQWHLPSSPSCFVLRRAIFGTSGDAGQALLLMRLGRANQTPRALLSKSSQPNAEDCDHMASSSPEGPTRVSCPRTEGQKHAERANYECHLLWWPPSCKLIQLSAFRRTSLGMQS</sequence>
<proteinExistence type="predicted"/>